<dbReference type="SUPFAM" id="SSF53955">
    <property type="entry name" value="Lysozyme-like"/>
    <property type="match status" value="1"/>
</dbReference>
<protein>
    <submittedName>
        <fullName evidence="4">Soluble lytic murein transglycosylase</fullName>
    </submittedName>
</protein>
<evidence type="ECO:0000256" key="1">
    <source>
        <dbReference type="ARBA" id="ARBA00007734"/>
    </source>
</evidence>
<evidence type="ECO:0000259" key="3">
    <source>
        <dbReference type="Pfam" id="PF01464"/>
    </source>
</evidence>
<dbReference type="SUPFAM" id="SSF48452">
    <property type="entry name" value="TPR-like"/>
    <property type="match status" value="1"/>
</dbReference>
<dbReference type="Gene3D" id="1.10.530.10">
    <property type="match status" value="1"/>
</dbReference>
<dbReference type="GO" id="GO:0000270">
    <property type="term" value="P:peptidoglycan metabolic process"/>
    <property type="evidence" value="ECO:0007669"/>
    <property type="project" value="InterPro"/>
</dbReference>
<dbReference type="Pfam" id="PF01464">
    <property type="entry name" value="SLT"/>
    <property type="match status" value="1"/>
</dbReference>
<dbReference type="Gene3D" id="1.25.40.10">
    <property type="entry name" value="Tetratricopeptide repeat domain"/>
    <property type="match status" value="2"/>
</dbReference>
<dbReference type="PANTHER" id="PTHR37423:SF2">
    <property type="entry name" value="MEMBRANE-BOUND LYTIC MUREIN TRANSGLYCOSYLASE C"/>
    <property type="match status" value="1"/>
</dbReference>
<dbReference type="InterPro" id="IPR000189">
    <property type="entry name" value="Transglyc_AS"/>
</dbReference>
<dbReference type="GO" id="GO:0016020">
    <property type="term" value="C:membrane"/>
    <property type="evidence" value="ECO:0007669"/>
    <property type="project" value="InterPro"/>
</dbReference>
<dbReference type="PANTHER" id="PTHR37423">
    <property type="entry name" value="SOLUBLE LYTIC MUREIN TRANSGLYCOSYLASE-RELATED"/>
    <property type="match status" value="1"/>
</dbReference>
<feature type="domain" description="Transglycosylase SLT" evidence="3">
    <location>
        <begin position="639"/>
        <end position="747"/>
    </location>
</feature>
<evidence type="ECO:0000256" key="2">
    <source>
        <dbReference type="SAM" id="MobiDB-lite"/>
    </source>
</evidence>
<dbReference type="CDD" id="cd13401">
    <property type="entry name" value="Slt70-like"/>
    <property type="match status" value="1"/>
</dbReference>
<comment type="caution">
    <text evidence="4">The sequence shown here is derived from an EMBL/GenBank/DDBJ whole genome shotgun (WGS) entry which is preliminary data.</text>
</comment>
<dbReference type="InterPro" id="IPR019734">
    <property type="entry name" value="TPR_rpt"/>
</dbReference>
<dbReference type="InterPro" id="IPR011990">
    <property type="entry name" value="TPR-like_helical_dom_sf"/>
</dbReference>
<dbReference type="SMART" id="SM00028">
    <property type="entry name" value="TPR"/>
    <property type="match status" value="2"/>
</dbReference>
<dbReference type="RefSeq" id="WP_146661105.1">
    <property type="nucleotide sequence ID" value="NZ_JMCC02000089.1"/>
</dbReference>
<name>A0A0C1ZRS7_9BACT</name>
<dbReference type="PROSITE" id="PS00922">
    <property type="entry name" value="TRANSGLYCOSYLASE"/>
    <property type="match status" value="1"/>
</dbReference>
<dbReference type="AlphaFoldDB" id="A0A0C1ZRS7"/>
<evidence type="ECO:0000313" key="5">
    <source>
        <dbReference type="Proteomes" id="UP000031599"/>
    </source>
</evidence>
<dbReference type="PROSITE" id="PS51257">
    <property type="entry name" value="PROKAR_LIPOPROTEIN"/>
    <property type="match status" value="1"/>
</dbReference>
<evidence type="ECO:0000313" key="4">
    <source>
        <dbReference type="EMBL" id="KIG13753.1"/>
    </source>
</evidence>
<sequence>MTRPVNSRATAPRRPYACASLALVTILTGSVGCHQERPPPLSTAESLGTDALPSVDDEAEPASAPADMRQLWFMDGLGREAILARERRDHTSAVSLLDKMLADPKLASGDRAAAELLRALEHLRVDQFPEAAQLLAQARVAPALTPIEPYLRMLEAQARLDASESDVALKLVADLSPDLEAGIPVRVLLVKADAQARTQDRAGAIATYNAFLRQASGAERHEARRKLAVLLLEGNDDDKRAAGKLFEQLVAEVPLSDYGAEADAELDKLEKAKLITRSKTERQRLARDQAKATAERHLDQHSYGSAVAAVDDFIKHAKQHGATDKDRCEVLFVKGSAIFKMRKRANSQPVFDSAAKHCAKAGDVTLEVKSRYQAARGVYAAGKYEQAAGRFEQLARDHADHSYADDCLIKAGESWESAGDPGKARAAYESSLAKHPGGDMYGEALRRLLVQGFAEGRLPDVVALIDKSIAGGKVEGDELAKLHYFRGKALNRLGKGDEAEAAWLQAIETRPLSYPSLQALSRLRERSDEAAAAGLAKISASSDAPVPELALPATPTATRVKLWASLGLGEQARDELEASAITGWPAVAALAQAGLYSDAQRALASVGTSWRGGGPTGARRQLWELAHPVPFRGLVDPGEQDHGVPALLTYAIMQSESRFNPGATSWAGARGLIQLMPATAQNVADRAGLKIQPSQLYDPATNLDIGQRYLAGLTARWNNVDGAPALAVPSYNAGPGRTDEWLKLRGDWDLDLFVEAIPFDETRRYTQSVLGRWAAYRWLYGTGDEAARMPYIPLQIPS</sequence>
<dbReference type="InterPro" id="IPR008258">
    <property type="entry name" value="Transglycosylase_SLT_dom_1"/>
</dbReference>
<dbReference type="GO" id="GO:0008933">
    <property type="term" value="F:peptidoglycan lytic transglycosylase activity"/>
    <property type="evidence" value="ECO:0007669"/>
    <property type="project" value="InterPro"/>
</dbReference>
<feature type="region of interest" description="Disordered" evidence="2">
    <location>
        <begin position="33"/>
        <end position="63"/>
    </location>
</feature>
<gene>
    <name evidence="4" type="ORF">DB30_07599</name>
</gene>
<dbReference type="Proteomes" id="UP000031599">
    <property type="component" value="Unassembled WGS sequence"/>
</dbReference>
<dbReference type="InterPro" id="IPR023346">
    <property type="entry name" value="Lysozyme-like_dom_sf"/>
</dbReference>
<proteinExistence type="inferred from homology"/>
<dbReference type="EMBL" id="JMCC02000089">
    <property type="protein sequence ID" value="KIG13753.1"/>
    <property type="molecule type" value="Genomic_DNA"/>
</dbReference>
<reference evidence="4 5" key="1">
    <citation type="submission" date="2014-12" db="EMBL/GenBank/DDBJ databases">
        <title>Genome assembly of Enhygromyxa salina DSM 15201.</title>
        <authorList>
            <person name="Sharma G."/>
            <person name="Subramanian S."/>
        </authorList>
    </citation>
    <scope>NUCLEOTIDE SEQUENCE [LARGE SCALE GENOMIC DNA]</scope>
    <source>
        <strain evidence="4 5">DSM 15201</strain>
    </source>
</reference>
<organism evidence="4 5">
    <name type="scientific">Enhygromyxa salina</name>
    <dbReference type="NCBI Taxonomy" id="215803"/>
    <lineage>
        <taxon>Bacteria</taxon>
        <taxon>Pseudomonadati</taxon>
        <taxon>Myxococcota</taxon>
        <taxon>Polyangia</taxon>
        <taxon>Nannocystales</taxon>
        <taxon>Nannocystaceae</taxon>
        <taxon>Enhygromyxa</taxon>
    </lineage>
</organism>
<comment type="similarity">
    <text evidence="1">Belongs to the transglycosylase Slt family.</text>
</comment>
<accession>A0A0C1ZRS7</accession>